<name>A0A8H6R7V0_9PEZI</name>
<evidence type="ECO:0000256" key="1">
    <source>
        <dbReference type="SAM" id="MobiDB-lite"/>
    </source>
</evidence>
<dbReference type="EMBL" id="JABCIY010000244">
    <property type="protein sequence ID" value="KAF7186930.1"/>
    <property type="molecule type" value="Genomic_DNA"/>
</dbReference>
<evidence type="ECO:0000256" key="2">
    <source>
        <dbReference type="SAM" id="Phobius"/>
    </source>
</evidence>
<dbReference type="Proteomes" id="UP000660729">
    <property type="component" value="Unassembled WGS sequence"/>
</dbReference>
<gene>
    <name evidence="3" type="ORF">HII31_11724</name>
</gene>
<organism evidence="3 4">
    <name type="scientific">Pseudocercospora fuligena</name>
    <dbReference type="NCBI Taxonomy" id="685502"/>
    <lineage>
        <taxon>Eukaryota</taxon>
        <taxon>Fungi</taxon>
        <taxon>Dikarya</taxon>
        <taxon>Ascomycota</taxon>
        <taxon>Pezizomycotina</taxon>
        <taxon>Dothideomycetes</taxon>
        <taxon>Dothideomycetidae</taxon>
        <taxon>Mycosphaerellales</taxon>
        <taxon>Mycosphaerellaceae</taxon>
        <taxon>Pseudocercospora</taxon>
    </lineage>
</organism>
<feature type="non-terminal residue" evidence="3">
    <location>
        <position position="1"/>
    </location>
</feature>
<dbReference type="AlphaFoldDB" id="A0A8H6R7V0"/>
<evidence type="ECO:0000313" key="4">
    <source>
        <dbReference type="Proteomes" id="UP000660729"/>
    </source>
</evidence>
<keyword evidence="2" id="KW-0812">Transmembrane</keyword>
<evidence type="ECO:0000313" key="3">
    <source>
        <dbReference type="EMBL" id="KAF7186930.1"/>
    </source>
</evidence>
<feature type="transmembrane region" description="Helical" evidence="2">
    <location>
        <begin position="210"/>
        <end position="229"/>
    </location>
</feature>
<keyword evidence="2" id="KW-1133">Transmembrane helix</keyword>
<accession>A0A8H6R7V0</accession>
<feature type="transmembrane region" description="Helical" evidence="2">
    <location>
        <begin position="159"/>
        <end position="182"/>
    </location>
</feature>
<proteinExistence type="predicted"/>
<dbReference type="PANTHER" id="PTHR42024">
    <property type="entry name" value="AMINO ACID PERMEASE_ SLC12A DOMAIN-CONTAINING PROTEIN"/>
    <property type="match status" value="1"/>
</dbReference>
<feature type="transmembrane region" description="Helical" evidence="2">
    <location>
        <begin position="235"/>
        <end position="259"/>
    </location>
</feature>
<keyword evidence="2" id="KW-0472">Membrane</keyword>
<sequence length="341" mass="37473">MASDLSPESSSSVPHSALPEPTSSSTEKEETYFDIRHSSTPETLVTDDNLIVYTSALSPPIQDGLGPQNELAEFVPMPTPNVLTPDKEVIEPFATIEEKSPRPQPPPSPNIQIPALPLNLKTHKIAIACNWIPIIFSGGLLPIIFYFSLHYTTNLETRYILTIPLVLTAITTLFSLGSRIYALAKPGSKCRPLGTGSDAWNWKTLDFFTYNYLFGFIVVTILISVGIGIEDLRIVSLPLSVLILYICAEMIIAEIGIWCGCKAPFRISSIPRGAGLRPAVHVIVEDVVAVEGGMGRGWREIWASRYEVDEELKKFHKGYGLCLGCEWVVEMKGGLEVVLDG</sequence>
<comment type="caution">
    <text evidence="3">The sequence shown here is derived from an EMBL/GenBank/DDBJ whole genome shotgun (WGS) entry which is preliminary data.</text>
</comment>
<feature type="region of interest" description="Disordered" evidence="1">
    <location>
        <begin position="1"/>
        <end position="40"/>
    </location>
</feature>
<feature type="compositionally biased region" description="Basic and acidic residues" evidence="1">
    <location>
        <begin position="26"/>
        <end position="39"/>
    </location>
</feature>
<keyword evidence="4" id="KW-1185">Reference proteome</keyword>
<protein>
    <submittedName>
        <fullName evidence="3">Uncharacterized protein</fullName>
    </submittedName>
</protein>
<feature type="transmembrane region" description="Helical" evidence="2">
    <location>
        <begin position="125"/>
        <end position="147"/>
    </location>
</feature>
<dbReference type="PANTHER" id="PTHR42024:SF1">
    <property type="entry name" value="AMINO ACID PERMEASE_ SLC12A DOMAIN-CONTAINING PROTEIN"/>
    <property type="match status" value="1"/>
</dbReference>
<feature type="compositionally biased region" description="Low complexity" evidence="1">
    <location>
        <begin position="1"/>
        <end position="25"/>
    </location>
</feature>
<reference evidence="3" key="1">
    <citation type="submission" date="2020-04" db="EMBL/GenBank/DDBJ databases">
        <title>Draft genome resource of the tomato pathogen Pseudocercospora fuligena.</title>
        <authorList>
            <person name="Zaccaron A."/>
        </authorList>
    </citation>
    <scope>NUCLEOTIDE SEQUENCE</scope>
    <source>
        <strain evidence="3">PF001</strain>
    </source>
</reference>
<dbReference type="OrthoDB" id="4838853at2759"/>